<feature type="domain" description="Major facilitator superfamily (MFS) profile" evidence="7">
    <location>
        <begin position="39"/>
        <end position="504"/>
    </location>
</feature>
<organism evidence="8 9">
    <name type="scientific">Arthrobacter woluwensis</name>
    <dbReference type="NCBI Taxonomy" id="156980"/>
    <lineage>
        <taxon>Bacteria</taxon>
        <taxon>Bacillati</taxon>
        <taxon>Actinomycetota</taxon>
        <taxon>Actinomycetes</taxon>
        <taxon>Micrococcales</taxon>
        <taxon>Micrococcaceae</taxon>
        <taxon>Arthrobacter</taxon>
    </lineage>
</organism>
<evidence type="ECO:0000256" key="5">
    <source>
        <dbReference type="SAM" id="MobiDB-lite"/>
    </source>
</evidence>
<accession>A0A1H4KVE7</accession>
<keyword evidence="3 6" id="KW-1133">Transmembrane helix</keyword>
<dbReference type="InterPro" id="IPR011701">
    <property type="entry name" value="MFS"/>
</dbReference>
<evidence type="ECO:0000313" key="9">
    <source>
        <dbReference type="Proteomes" id="UP000182652"/>
    </source>
</evidence>
<evidence type="ECO:0000256" key="6">
    <source>
        <dbReference type="SAM" id="Phobius"/>
    </source>
</evidence>
<feature type="transmembrane region" description="Helical" evidence="6">
    <location>
        <begin position="320"/>
        <end position="344"/>
    </location>
</feature>
<dbReference type="Gene3D" id="1.20.1250.20">
    <property type="entry name" value="MFS general substrate transporter like domains"/>
    <property type="match status" value="1"/>
</dbReference>
<dbReference type="PANTHER" id="PTHR23501:SF154">
    <property type="entry name" value="MULTIDRUG-EFFLUX TRANSPORTER RV1634-RELATED"/>
    <property type="match status" value="1"/>
</dbReference>
<evidence type="ECO:0000313" key="8">
    <source>
        <dbReference type="EMBL" id="SEB62085.1"/>
    </source>
</evidence>
<evidence type="ECO:0000256" key="2">
    <source>
        <dbReference type="ARBA" id="ARBA00022692"/>
    </source>
</evidence>
<dbReference type="SUPFAM" id="SSF103473">
    <property type="entry name" value="MFS general substrate transporter"/>
    <property type="match status" value="1"/>
</dbReference>
<name>A0A1H4KVE7_9MICC</name>
<feature type="transmembrane region" description="Helical" evidence="6">
    <location>
        <begin position="73"/>
        <end position="95"/>
    </location>
</feature>
<protein>
    <submittedName>
        <fullName evidence="8">Predicted arabinose efflux permease, MFS family</fullName>
    </submittedName>
</protein>
<feature type="transmembrane region" description="Helical" evidence="6">
    <location>
        <begin position="102"/>
        <end position="123"/>
    </location>
</feature>
<evidence type="ECO:0000259" key="7">
    <source>
        <dbReference type="PROSITE" id="PS50850"/>
    </source>
</evidence>
<feature type="transmembrane region" description="Helical" evidence="6">
    <location>
        <begin position="450"/>
        <end position="473"/>
    </location>
</feature>
<dbReference type="Proteomes" id="UP000182652">
    <property type="component" value="Unassembled WGS sequence"/>
</dbReference>
<dbReference type="GO" id="GO:0005886">
    <property type="term" value="C:plasma membrane"/>
    <property type="evidence" value="ECO:0007669"/>
    <property type="project" value="UniProtKB-SubCell"/>
</dbReference>
<feature type="transmembrane region" description="Helical" evidence="6">
    <location>
        <begin position="37"/>
        <end position="61"/>
    </location>
</feature>
<dbReference type="STRING" id="156980.SAMN04489745_0800"/>
<feature type="region of interest" description="Disordered" evidence="5">
    <location>
        <begin position="1"/>
        <end position="26"/>
    </location>
</feature>
<feature type="transmembrane region" description="Helical" evidence="6">
    <location>
        <begin position="129"/>
        <end position="150"/>
    </location>
</feature>
<feature type="transmembrane region" description="Helical" evidence="6">
    <location>
        <begin position="350"/>
        <end position="372"/>
    </location>
</feature>
<dbReference type="InterPro" id="IPR036259">
    <property type="entry name" value="MFS_trans_sf"/>
</dbReference>
<feature type="region of interest" description="Disordered" evidence="5">
    <location>
        <begin position="222"/>
        <end position="259"/>
    </location>
</feature>
<dbReference type="EMBL" id="FNSN01000003">
    <property type="protein sequence ID" value="SEB62085.1"/>
    <property type="molecule type" value="Genomic_DNA"/>
</dbReference>
<keyword evidence="2 6" id="KW-0812">Transmembrane</keyword>
<comment type="subcellular location">
    <subcellularLocation>
        <location evidence="1">Cell membrane</location>
        <topology evidence="1">Multi-pass membrane protein</topology>
    </subcellularLocation>
</comment>
<feature type="transmembrane region" description="Helical" evidence="6">
    <location>
        <begin position="479"/>
        <end position="500"/>
    </location>
</feature>
<sequence>MESPRTSSATREDQLPPGARPETAPTWTPGVLSPAHLLTTLGTCALVFLAAFEAMAVTTVMPLVARDLDGSALYALAFAGPLASGVIGMVLAGAWTDRRGPALPLFASTAVFALGLLVAGLAGSMPVFLVGRLIQGLGGGAINVVLYVLVARAYPAALHPKIFAAFSAAWVVPSMVGPFGAGLVAQYISWHWVFLGVVVLVVPALLLLLPALRRLAAQPAHDDAGPAPADGSPEGAGDGVVGGEVPDGTSAGGAEPGSRLSTGRRLAVAAVVGVAVLGLNLSVETGPWAVPVAVLAAAVALLAVRRLLPAGVLLGRRGLPSVILVKFLIAAAFFGAEVYVPYLLMDHHHFAPATAGLALTLSAVAWSVGSAIQGRLSTGLSNVGAVRLGAASLALSILIVLTATFGGLPPAVIIGGWILAGGGMGLMSPRLSVMVLSYSRPGNQGFNGSAANVADSVGAALSLAATGLVFHLLGAGGAFLGVFALTACVALLSVACAGRVRTEG</sequence>
<dbReference type="AlphaFoldDB" id="A0A1H4KVE7"/>
<feature type="compositionally biased region" description="Low complexity" evidence="5">
    <location>
        <begin position="222"/>
        <end position="233"/>
    </location>
</feature>
<reference evidence="8 9" key="1">
    <citation type="submission" date="2016-10" db="EMBL/GenBank/DDBJ databases">
        <authorList>
            <person name="de Groot N.N."/>
        </authorList>
    </citation>
    <scope>NUCLEOTIDE SEQUENCE [LARGE SCALE GENOMIC DNA]</scope>
    <source>
        <strain evidence="8 9">DSM 10495</strain>
    </source>
</reference>
<evidence type="ECO:0000256" key="3">
    <source>
        <dbReference type="ARBA" id="ARBA00022989"/>
    </source>
</evidence>
<feature type="transmembrane region" description="Helical" evidence="6">
    <location>
        <begin position="289"/>
        <end position="308"/>
    </location>
</feature>
<proteinExistence type="predicted"/>
<feature type="transmembrane region" description="Helical" evidence="6">
    <location>
        <begin position="266"/>
        <end position="283"/>
    </location>
</feature>
<feature type="transmembrane region" description="Helical" evidence="6">
    <location>
        <begin position="384"/>
        <end position="405"/>
    </location>
</feature>
<dbReference type="Pfam" id="PF07690">
    <property type="entry name" value="MFS_1"/>
    <property type="match status" value="1"/>
</dbReference>
<evidence type="ECO:0000256" key="4">
    <source>
        <dbReference type="ARBA" id="ARBA00023136"/>
    </source>
</evidence>
<keyword evidence="9" id="KW-1185">Reference proteome</keyword>
<dbReference type="RefSeq" id="WP_082724273.1">
    <property type="nucleotide sequence ID" value="NZ_FNSN01000003.1"/>
</dbReference>
<dbReference type="InterPro" id="IPR020846">
    <property type="entry name" value="MFS_dom"/>
</dbReference>
<dbReference type="PANTHER" id="PTHR23501">
    <property type="entry name" value="MAJOR FACILITATOR SUPERFAMILY"/>
    <property type="match status" value="1"/>
</dbReference>
<evidence type="ECO:0000256" key="1">
    <source>
        <dbReference type="ARBA" id="ARBA00004651"/>
    </source>
</evidence>
<feature type="transmembrane region" description="Helical" evidence="6">
    <location>
        <begin position="162"/>
        <end position="184"/>
    </location>
</feature>
<dbReference type="PRINTS" id="PR01036">
    <property type="entry name" value="TCRTETB"/>
</dbReference>
<gene>
    <name evidence="8" type="ORF">SAMN04489745_0800</name>
</gene>
<keyword evidence="4 6" id="KW-0472">Membrane</keyword>
<dbReference type="GO" id="GO:0022857">
    <property type="term" value="F:transmembrane transporter activity"/>
    <property type="evidence" value="ECO:0007669"/>
    <property type="project" value="InterPro"/>
</dbReference>
<feature type="transmembrane region" description="Helical" evidence="6">
    <location>
        <begin position="190"/>
        <end position="209"/>
    </location>
</feature>
<feature type="transmembrane region" description="Helical" evidence="6">
    <location>
        <begin position="411"/>
        <end position="429"/>
    </location>
</feature>
<dbReference type="PROSITE" id="PS50850">
    <property type="entry name" value="MFS"/>
    <property type="match status" value="1"/>
</dbReference>